<dbReference type="Gene3D" id="3.40.50.10240">
    <property type="entry name" value="Thiamin pyrophosphokinase, catalytic domain"/>
    <property type="match status" value="1"/>
</dbReference>
<dbReference type="GO" id="GO:0016301">
    <property type="term" value="F:kinase activity"/>
    <property type="evidence" value="ECO:0007669"/>
    <property type="project" value="UniProtKB-KW"/>
</dbReference>
<dbReference type="GO" id="GO:0006772">
    <property type="term" value="P:thiamine metabolic process"/>
    <property type="evidence" value="ECO:0007669"/>
    <property type="project" value="UniProtKB-UniRule"/>
</dbReference>
<dbReference type="EMBL" id="CWGI01000001">
    <property type="protein sequence ID" value="CRX36912.1"/>
    <property type="molecule type" value="Genomic_DNA"/>
</dbReference>
<organism evidence="8 9">
    <name type="scientific">Candidatus Hepatoplasma crinochetorum</name>
    <dbReference type="NCBI Taxonomy" id="295596"/>
    <lineage>
        <taxon>Bacteria</taxon>
        <taxon>Bacillati</taxon>
        <taxon>Mycoplasmatota</taxon>
        <taxon>Mollicutes</taxon>
        <taxon>Candidatus Hepatoplasmataceae</taxon>
        <taxon>Candidatus Hepatoplasma</taxon>
    </lineage>
</organism>
<dbReference type="NCBIfam" id="TIGR01378">
    <property type="entry name" value="thi_PPkinase"/>
    <property type="match status" value="1"/>
</dbReference>
<dbReference type="PANTHER" id="PTHR41299">
    <property type="entry name" value="THIAMINE PYROPHOSPHOKINASE"/>
    <property type="match status" value="1"/>
</dbReference>
<accession>A0A0G7ZL77</accession>
<proteinExistence type="predicted"/>
<dbReference type="GO" id="GO:0004788">
    <property type="term" value="F:thiamine diphosphokinase activity"/>
    <property type="evidence" value="ECO:0007669"/>
    <property type="project" value="UniProtKB-UniRule"/>
</dbReference>
<evidence type="ECO:0000256" key="3">
    <source>
        <dbReference type="ARBA" id="ARBA00022777"/>
    </source>
</evidence>
<dbReference type="AlphaFoldDB" id="A0A0G7ZL77"/>
<dbReference type="GO" id="GO:0009229">
    <property type="term" value="P:thiamine diphosphate biosynthetic process"/>
    <property type="evidence" value="ECO:0007669"/>
    <property type="project" value="InterPro"/>
</dbReference>
<protein>
    <recommendedName>
        <fullName evidence="5">Thiamine diphosphokinase</fullName>
        <ecNumber evidence="5">2.7.6.2</ecNumber>
    </recommendedName>
</protein>
<dbReference type="PANTHER" id="PTHR41299:SF1">
    <property type="entry name" value="THIAMINE PYROPHOSPHOKINASE"/>
    <property type="match status" value="1"/>
</dbReference>
<dbReference type="SUPFAM" id="SSF63999">
    <property type="entry name" value="Thiamin pyrophosphokinase, catalytic domain"/>
    <property type="match status" value="1"/>
</dbReference>
<evidence type="ECO:0000259" key="6">
    <source>
        <dbReference type="Pfam" id="PF04263"/>
    </source>
</evidence>
<dbReference type="InterPro" id="IPR036759">
    <property type="entry name" value="TPK_catalytic_sf"/>
</dbReference>
<keyword evidence="2" id="KW-0547">Nucleotide-binding</keyword>
<evidence type="ECO:0000313" key="9">
    <source>
        <dbReference type="Proteomes" id="UP000242141"/>
    </source>
</evidence>
<sequence>MKKCLITTKKINKIKYDNYETFIGVEYGAKFLYKKRELKNRYYISDFDSFKKFFKKKEQINNIVILPKERDFVDTEEAIKYAIKLGYKNQQIEVFVDEDLGRKDHLFNIFNLARKYQIIIFGNKFKITPISKEQKIKIYKNNYKYISLFIFEKTIIKTKSLKYDLNKKEFNLNQATNLISNEILKDSCYVEFSNKGLIIQAND</sequence>
<dbReference type="Pfam" id="PF04263">
    <property type="entry name" value="TPK_catalytic"/>
    <property type="match status" value="1"/>
</dbReference>
<gene>
    <name evidence="8" type="ORF">HEPPS_01110</name>
</gene>
<dbReference type="EC" id="2.7.6.2" evidence="5"/>
<dbReference type="InterPro" id="IPR007373">
    <property type="entry name" value="Thiamin_PyroPKinase_B1-bd"/>
</dbReference>
<name>A0A0G7ZL77_9MOLU</name>
<dbReference type="InterPro" id="IPR006282">
    <property type="entry name" value="Thi_PPkinase"/>
</dbReference>
<feature type="domain" description="Thiamin pyrophosphokinase thiamin-binding" evidence="7">
    <location>
        <begin position="134"/>
        <end position="194"/>
    </location>
</feature>
<keyword evidence="3 8" id="KW-0418">Kinase</keyword>
<dbReference type="GO" id="GO:0030975">
    <property type="term" value="F:thiamine binding"/>
    <property type="evidence" value="ECO:0007669"/>
    <property type="project" value="InterPro"/>
</dbReference>
<reference evidence="9" key="1">
    <citation type="submission" date="2015-05" db="EMBL/GenBank/DDBJ databases">
        <authorList>
            <person name="Collingro A."/>
        </authorList>
    </citation>
    <scope>NUCLEOTIDE SEQUENCE [LARGE SCALE GENOMIC DNA]</scope>
    <source>
        <strain evidence="9">Ps</strain>
    </source>
</reference>
<evidence type="ECO:0000256" key="2">
    <source>
        <dbReference type="ARBA" id="ARBA00022741"/>
    </source>
</evidence>
<keyword evidence="9" id="KW-1185">Reference proteome</keyword>
<dbReference type="InterPro" id="IPR053149">
    <property type="entry name" value="TPK"/>
</dbReference>
<dbReference type="Proteomes" id="UP000242141">
    <property type="component" value="Unassembled WGS sequence"/>
</dbReference>
<dbReference type="GO" id="GO:0005524">
    <property type="term" value="F:ATP binding"/>
    <property type="evidence" value="ECO:0007669"/>
    <property type="project" value="UniProtKB-KW"/>
</dbReference>
<evidence type="ECO:0000259" key="7">
    <source>
        <dbReference type="Pfam" id="PF04265"/>
    </source>
</evidence>
<dbReference type="InterPro" id="IPR007371">
    <property type="entry name" value="TPK_catalytic"/>
</dbReference>
<evidence type="ECO:0000313" key="8">
    <source>
        <dbReference type="EMBL" id="CRX36912.1"/>
    </source>
</evidence>
<evidence type="ECO:0000256" key="5">
    <source>
        <dbReference type="NCBIfam" id="TIGR01378"/>
    </source>
</evidence>
<keyword evidence="4" id="KW-0067">ATP-binding</keyword>
<dbReference type="Pfam" id="PF04265">
    <property type="entry name" value="TPK_B1_binding"/>
    <property type="match status" value="1"/>
</dbReference>
<evidence type="ECO:0000256" key="4">
    <source>
        <dbReference type="ARBA" id="ARBA00022840"/>
    </source>
</evidence>
<evidence type="ECO:0000256" key="1">
    <source>
        <dbReference type="ARBA" id="ARBA00022679"/>
    </source>
</evidence>
<feature type="domain" description="Thiamin pyrophosphokinase catalytic" evidence="6">
    <location>
        <begin position="18"/>
        <end position="114"/>
    </location>
</feature>
<keyword evidence="1" id="KW-0808">Transferase</keyword>